<organism evidence="1 2">
    <name type="scientific">Microbacterium proteolyticum</name>
    <dbReference type="NCBI Taxonomy" id="1572644"/>
    <lineage>
        <taxon>Bacteria</taxon>
        <taxon>Bacillati</taxon>
        <taxon>Actinomycetota</taxon>
        <taxon>Actinomycetes</taxon>
        <taxon>Micrococcales</taxon>
        <taxon>Microbacteriaceae</taxon>
        <taxon>Microbacterium</taxon>
    </lineage>
</organism>
<evidence type="ECO:0000313" key="1">
    <source>
        <dbReference type="EMBL" id="MBB3157859.1"/>
    </source>
</evidence>
<proteinExistence type="predicted"/>
<dbReference type="EMBL" id="JACHXY010000001">
    <property type="protein sequence ID" value="MBB3157859.1"/>
    <property type="molecule type" value="Genomic_DNA"/>
</dbReference>
<comment type="caution">
    <text evidence="1">The sequence shown here is derived from an EMBL/GenBank/DDBJ whole genome shotgun (WGS) entry which is preliminary data.</text>
</comment>
<name>A0A7W5CIF5_9MICO</name>
<reference evidence="1 2" key="1">
    <citation type="submission" date="2020-08" db="EMBL/GenBank/DDBJ databases">
        <title>Genomic Encyclopedia of Type Strains, Phase III (KMG-III): the genomes of soil and plant-associated and newly described type strains.</title>
        <authorList>
            <person name="Whitman W."/>
        </authorList>
    </citation>
    <scope>NUCLEOTIDE SEQUENCE [LARGE SCALE GENOMIC DNA]</scope>
    <source>
        <strain evidence="1 2">CECT 8356</strain>
    </source>
</reference>
<dbReference type="AlphaFoldDB" id="A0A7W5CIF5"/>
<dbReference type="Proteomes" id="UP000543579">
    <property type="component" value="Unassembled WGS sequence"/>
</dbReference>
<sequence length="32" mass="3745">MNDVPAHVRGGFVDRVRAVEDRYRSTSTRLRQ</sequence>
<protein>
    <submittedName>
        <fullName evidence="1">Uncharacterized protein</fullName>
    </submittedName>
</protein>
<evidence type="ECO:0000313" key="2">
    <source>
        <dbReference type="Proteomes" id="UP000543579"/>
    </source>
</evidence>
<gene>
    <name evidence="1" type="ORF">FHS07_001543</name>
</gene>
<accession>A0A7W5CIF5</accession>